<dbReference type="AlphaFoldDB" id="A0A2P2QL69"/>
<dbReference type="EMBL" id="GGEC01087266">
    <property type="protein sequence ID" value="MBX67750.1"/>
    <property type="molecule type" value="Transcribed_RNA"/>
</dbReference>
<evidence type="ECO:0000313" key="2">
    <source>
        <dbReference type="EMBL" id="MBX67750.1"/>
    </source>
</evidence>
<organism evidence="2">
    <name type="scientific">Rhizophora mucronata</name>
    <name type="common">Asiatic mangrove</name>
    <dbReference type="NCBI Taxonomy" id="61149"/>
    <lineage>
        <taxon>Eukaryota</taxon>
        <taxon>Viridiplantae</taxon>
        <taxon>Streptophyta</taxon>
        <taxon>Embryophyta</taxon>
        <taxon>Tracheophyta</taxon>
        <taxon>Spermatophyta</taxon>
        <taxon>Magnoliopsida</taxon>
        <taxon>eudicotyledons</taxon>
        <taxon>Gunneridae</taxon>
        <taxon>Pentapetalae</taxon>
        <taxon>rosids</taxon>
        <taxon>fabids</taxon>
        <taxon>Malpighiales</taxon>
        <taxon>Rhizophoraceae</taxon>
        <taxon>Rhizophora</taxon>
    </lineage>
</organism>
<keyword evidence="1" id="KW-0472">Membrane</keyword>
<keyword evidence="1" id="KW-0812">Transmembrane</keyword>
<feature type="transmembrane region" description="Helical" evidence="1">
    <location>
        <begin position="23"/>
        <end position="43"/>
    </location>
</feature>
<protein>
    <submittedName>
        <fullName evidence="2">Uncharacterized protein</fullName>
    </submittedName>
</protein>
<evidence type="ECO:0000256" key="1">
    <source>
        <dbReference type="SAM" id="Phobius"/>
    </source>
</evidence>
<proteinExistence type="predicted"/>
<accession>A0A2P2QL69</accession>
<keyword evidence="1" id="KW-1133">Transmembrane helix</keyword>
<name>A0A2P2QL69_RHIMU</name>
<reference evidence="2" key="1">
    <citation type="submission" date="2018-02" db="EMBL/GenBank/DDBJ databases">
        <title>Rhizophora mucronata_Transcriptome.</title>
        <authorList>
            <person name="Meera S.P."/>
            <person name="Sreeshan A."/>
            <person name="Augustine A."/>
        </authorList>
    </citation>
    <scope>NUCLEOTIDE SEQUENCE</scope>
    <source>
        <tissue evidence="2">Leaf</tissue>
    </source>
</reference>
<sequence>MLLPHPQAAPNCSPNKAVRPPDLSVRLAAQIVSFISFFLLLFFGY</sequence>